<evidence type="ECO:0000256" key="1">
    <source>
        <dbReference type="SAM" id="MobiDB-lite"/>
    </source>
</evidence>
<dbReference type="EMBL" id="JAATVY010000001">
    <property type="protein sequence ID" value="NJC68652.1"/>
    <property type="molecule type" value="Genomic_DNA"/>
</dbReference>
<feature type="compositionally biased region" description="Low complexity" evidence="1">
    <location>
        <begin position="56"/>
        <end position="78"/>
    </location>
</feature>
<sequence length="298" mass="30535">MPAPVRAGRTDRRRRSLPLAALAIVVMALVAALVTTTTTRAARQLAGLRATLGRSAAPVPAPAARAASDRLAPAASDRPAPTASDRLAPAASDRPAPAAALAPTPTVSALPVPAGLGPQWAARLAGHSQVVVASGADWRSSHATVTEWQRAAGGWVRLAEWDGWNGREGWTTTPAETRPQSPVGMFGLTDAGGYAPNPGSRLPYDHSSGSYSLIFNGVRAFNHVIAIDYNRVPGTAPANSTRPLGYAAGGGFWIHTQHNSGTNGCVGIPDAGVVALQQTLDPAAKPVIVMGPAAALAE</sequence>
<name>A0ABX0XTI1_9ACTN</name>
<organism evidence="2 3">
    <name type="scientific">Planosporangium thailandense</name>
    <dbReference type="NCBI Taxonomy" id="765197"/>
    <lineage>
        <taxon>Bacteria</taxon>
        <taxon>Bacillati</taxon>
        <taxon>Actinomycetota</taxon>
        <taxon>Actinomycetes</taxon>
        <taxon>Micromonosporales</taxon>
        <taxon>Micromonosporaceae</taxon>
        <taxon>Planosporangium</taxon>
    </lineage>
</organism>
<feature type="compositionally biased region" description="Low complexity" evidence="1">
    <location>
        <begin position="85"/>
        <end position="102"/>
    </location>
</feature>
<gene>
    <name evidence="2" type="ORF">HC031_02765</name>
</gene>
<dbReference type="PANTHER" id="PTHR38589">
    <property type="entry name" value="BLR0621 PROTEIN"/>
    <property type="match status" value="1"/>
</dbReference>
<evidence type="ECO:0000313" key="2">
    <source>
        <dbReference type="EMBL" id="NJC68652.1"/>
    </source>
</evidence>
<evidence type="ECO:0008006" key="4">
    <source>
        <dbReference type="Google" id="ProtNLM"/>
    </source>
</evidence>
<dbReference type="Proteomes" id="UP000722989">
    <property type="component" value="Unassembled WGS sequence"/>
</dbReference>
<proteinExistence type="predicted"/>
<evidence type="ECO:0000313" key="3">
    <source>
        <dbReference type="Proteomes" id="UP000722989"/>
    </source>
</evidence>
<protein>
    <recommendedName>
        <fullName evidence="4">YkuD domain-containing protein</fullName>
    </recommendedName>
</protein>
<feature type="region of interest" description="Disordered" evidence="1">
    <location>
        <begin position="56"/>
        <end position="102"/>
    </location>
</feature>
<dbReference type="RefSeq" id="WP_167923496.1">
    <property type="nucleotide sequence ID" value="NZ_JAATVY010000001.1"/>
</dbReference>
<keyword evidence="3" id="KW-1185">Reference proteome</keyword>
<dbReference type="PANTHER" id="PTHR38589:SF1">
    <property type="entry name" value="BLR0621 PROTEIN"/>
    <property type="match status" value="1"/>
</dbReference>
<accession>A0ABX0XTI1</accession>
<comment type="caution">
    <text evidence="2">The sequence shown here is derived from an EMBL/GenBank/DDBJ whole genome shotgun (WGS) entry which is preliminary data.</text>
</comment>
<reference evidence="2 3" key="1">
    <citation type="submission" date="2020-03" db="EMBL/GenBank/DDBJ databases">
        <title>WGS of the type strain of Planosporangium spp.</title>
        <authorList>
            <person name="Thawai C."/>
        </authorList>
    </citation>
    <scope>NUCLEOTIDE SEQUENCE [LARGE SCALE GENOMIC DNA]</scope>
    <source>
        <strain evidence="2 3">TBRC 5610</strain>
    </source>
</reference>